<gene>
    <name evidence="1" type="ORF">SAMN03080599_03353</name>
</gene>
<sequence>MSLVTGSYINGFRLSKSCAGIVKGPVHYMRGDKLIQFRPLDTLYNGYRFRSRLEARWAVFFDEVGLAYEYEPQGYELPPIVSKDPPNQYDSETLWYLPDFYLPELDLIVEVKGPELPPEDAEKVKRMSFYSNSRVALLRQIPNPEKLISDDYFKILYNYDYAGECDSDHPYWFCVCEKCGKIGYEFEGLSERIKCECPEKWINFNDKRLLKAYARARQARFEHGERP</sequence>
<dbReference type="AlphaFoldDB" id="A0A1G5S6Z2"/>
<evidence type="ECO:0000313" key="2">
    <source>
        <dbReference type="Proteomes" id="UP000199208"/>
    </source>
</evidence>
<dbReference type="Proteomes" id="UP000199208">
    <property type="component" value="Unassembled WGS sequence"/>
</dbReference>
<dbReference type="EMBL" id="FMWL01000034">
    <property type="protein sequence ID" value="SCZ82096.1"/>
    <property type="molecule type" value="Genomic_DNA"/>
</dbReference>
<keyword evidence="2" id="KW-1185">Reference proteome</keyword>
<reference evidence="1 2" key="1">
    <citation type="submission" date="2016-10" db="EMBL/GenBank/DDBJ databases">
        <authorList>
            <person name="de Groot N.N."/>
        </authorList>
    </citation>
    <scope>NUCLEOTIDE SEQUENCE [LARGE SCALE GENOMIC DNA]</scope>
    <source>
        <strain evidence="1 2">DSM 2784</strain>
    </source>
</reference>
<evidence type="ECO:0000313" key="1">
    <source>
        <dbReference type="EMBL" id="SCZ82096.1"/>
    </source>
</evidence>
<dbReference type="STRING" id="1120920.SAMN03080599_03353"/>
<organism evidence="1 2">
    <name type="scientific">Acidaminobacter hydrogenoformans DSM 2784</name>
    <dbReference type="NCBI Taxonomy" id="1120920"/>
    <lineage>
        <taxon>Bacteria</taxon>
        <taxon>Bacillati</taxon>
        <taxon>Bacillota</taxon>
        <taxon>Clostridia</taxon>
        <taxon>Peptostreptococcales</taxon>
        <taxon>Acidaminobacteraceae</taxon>
        <taxon>Acidaminobacter</taxon>
    </lineage>
</organism>
<proteinExistence type="predicted"/>
<accession>A0A1G5S6Z2</accession>
<protein>
    <submittedName>
        <fullName evidence="1">Uncharacterized protein</fullName>
    </submittedName>
</protein>
<dbReference type="Gene3D" id="3.40.91.30">
    <property type="match status" value="1"/>
</dbReference>
<name>A0A1G5S6Z2_9FIRM</name>